<dbReference type="KEGG" id="vg:64872042"/>
<proteinExistence type="predicted"/>
<protein>
    <submittedName>
        <fullName evidence="1">Uncharacterized protein</fullName>
    </submittedName>
</protein>
<keyword evidence="2" id="KW-1185">Reference proteome</keyword>
<evidence type="ECO:0000313" key="1">
    <source>
        <dbReference type="EMBL" id="ASZ75514.1"/>
    </source>
</evidence>
<dbReference type="Proteomes" id="UP000222598">
    <property type="component" value="Segment"/>
</dbReference>
<dbReference type="GeneID" id="64872042"/>
<dbReference type="RefSeq" id="YP_010062377.1">
    <property type="nucleotide sequence ID" value="NC_054793.1"/>
</dbReference>
<name>A0A249XU73_9CAUD</name>
<evidence type="ECO:0000313" key="2">
    <source>
        <dbReference type="Proteomes" id="UP000222598"/>
    </source>
</evidence>
<sequence length="128" mass="14154">MAYNRRGRYARRQSGSRWMNLHFAGMCKMCGNEIRAGQRAYWDARNRNITCTQIECAKADGLTKQEWKGSPVSGQFVDVLAETRIGPAAVPNYRPAPRVHTVRLNSGAVLSVNANGRCEDAPCCGCCT</sequence>
<organism evidence="1 2">
    <name type="scientific">Mycobacterium phage Kimona</name>
    <dbReference type="NCBI Taxonomy" id="2024295"/>
    <lineage>
        <taxon>Viruses</taxon>
        <taxon>Duplodnaviria</taxon>
        <taxon>Heunggongvirae</taxon>
        <taxon>Uroviricota</taxon>
        <taxon>Caudoviricetes</taxon>
        <taxon>Kimonavirus</taxon>
        <taxon>Kimonavirus kimona</taxon>
    </lineage>
</organism>
<reference evidence="2" key="1">
    <citation type="submission" date="2017-07" db="EMBL/GenBank/DDBJ databases">
        <authorList>
            <person name="Sun Z.S."/>
            <person name="Albrecht U."/>
            <person name="Echele G."/>
            <person name="Lee C.C."/>
        </authorList>
    </citation>
    <scope>NUCLEOTIDE SEQUENCE [LARGE SCALE GENOMIC DNA]</scope>
</reference>
<dbReference type="EMBL" id="MF472895">
    <property type="protein sequence ID" value="ASZ75514.1"/>
    <property type="molecule type" value="Genomic_DNA"/>
</dbReference>
<gene>
    <name evidence="1" type="primary">78</name>
    <name evidence="1" type="ORF">PBI_KIMONA_78</name>
</gene>
<accession>A0A249XU73</accession>